<dbReference type="GeneID" id="54565489"/>
<keyword evidence="1" id="KW-0560">Oxidoreductase</keyword>
<dbReference type="NCBIfam" id="NF041278">
    <property type="entry name" value="CmcJ_NvfI_EfuI"/>
    <property type="match status" value="1"/>
</dbReference>
<dbReference type="PANTHER" id="PTHR34598">
    <property type="entry name" value="BLL6449 PROTEIN"/>
    <property type="match status" value="1"/>
</dbReference>
<protein>
    <recommendedName>
        <fullName evidence="5">GA4 desaturase</fullName>
    </recommendedName>
</protein>
<evidence type="ECO:0000256" key="1">
    <source>
        <dbReference type="ARBA" id="ARBA00023002"/>
    </source>
</evidence>
<comment type="similarity">
    <text evidence="2">Belongs to the asaB hydroxylase/desaturase family.</text>
</comment>
<dbReference type="InterPro" id="IPR044053">
    <property type="entry name" value="AsaB-like"/>
</dbReference>
<dbReference type="OrthoDB" id="412788at2759"/>
<evidence type="ECO:0008006" key="5">
    <source>
        <dbReference type="Google" id="ProtNLM"/>
    </source>
</evidence>
<dbReference type="AlphaFoldDB" id="A0A6A6CT51"/>
<dbReference type="RefSeq" id="XP_033669838.1">
    <property type="nucleotide sequence ID" value="XM_033812217.1"/>
</dbReference>
<evidence type="ECO:0000313" key="4">
    <source>
        <dbReference type="Proteomes" id="UP000799537"/>
    </source>
</evidence>
<organism evidence="3 4">
    <name type="scientific">Zasmidium cellare ATCC 36951</name>
    <dbReference type="NCBI Taxonomy" id="1080233"/>
    <lineage>
        <taxon>Eukaryota</taxon>
        <taxon>Fungi</taxon>
        <taxon>Dikarya</taxon>
        <taxon>Ascomycota</taxon>
        <taxon>Pezizomycotina</taxon>
        <taxon>Dothideomycetes</taxon>
        <taxon>Dothideomycetidae</taxon>
        <taxon>Mycosphaerellales</taxon>
        <taxon>Mycosphaerellaceae</taxon>
        <taxon>Zasmidium</taxon>
    </lineage>
</organism>
<proteinExistence type="inferred from homology"/>
<reference evidence="3" key="1">
    <citation type="journal article" date="2020" name="Stud. Mycol.">
        <title>101 Dothideomycetes genomes: a test case for predicting lifestyles and emergence of pathogens.</title>
        <authorList>
            <person name="Haridas S."/>
            <person name="Albert R."/>
            <person name="Binder M."/>
            <person name="Bloem J."/>
            <person name="Labutti K."/>
            <person name="Salamov A."/>
            <person name="Andreopoulos B."/>
            <person name="Baker S."/>
            <person name="Barry K."/>
            <person name="Bills G."/>
            <person name="Bluhm B."/>
            <person name="Cannon C."/>
            <person name="Castanera R."/>
            <person name="Culley D."/>
            <person name="Daum C."/>
            <person name="Ezra D."/>
            <person name="Gonzalez J."/>
            <person name="Henrissat B."/>
            <person name="Kuo A."/>
            <person name="Liang C."/>
            <person name="Lipzen A."/>
            <person name="Lutzoni F."/>
            <person name="Magnuson J."/>
            <person name="Mondo S."/>
            <person name="Nolan M."/>
            <person name="Ohm R."/>
            <person name="Pangilinan J."/>
            <person name="Park H.-J."/>
            <person name="Ramirez L."/>
            <person name="Alfaro M."/>
            <person name="Sun H."/>
            <person name="Tritt A."/>
            <person name="Yoshinaga Y."/>
            <person name="Zwiers L.-H."/>
            <person name="Turgeon B."/>
            <person name="Goodwin S."/>
            <person name="Spatafora J."/>
            <person name="Crous P."/>
            <person name="Grigoriev I."/>
        </authorList>
    </citation>
    <scope>NUCLEOTIDE SEQUENCE</scope>
    <source>
        <strain evidence="3">ATCC 36951</strain>
    </source>
</reference>
<name>A0A6A6CT51_ZASCE</name>
<keyword evidence="4" id="KW-1185">Reference proteome</keyword>
<evidence type="ECO:0000313" key="3">
    <source>
        <dbReference type="EMBL" id="KAF2168949.1"/>
    </source>
</evidence>
<accession>A0A6A6CT51</accession>
<dbReference type="EMBL" id="ML993589">
    <property type="protein sequence ID" value="KAF2168949.1"/>
    <property type="molecule type" value="Genomic_DNA"/>
</dbReference>
<dbReference type="PANTHER" id="PTHR34598:SF3">
    <property type="entry name" value="OXIDOREDUCTASE AN1597"/>
    <property type="match status" value="1"/>
</dbReference>
<dbReference type="GO" id="GO:0016491">
    <property type="term" value="F:oxidoreductase activity"/>
    <property type="evidence" value="ECO:0007669"/>
    <property type="project" value="UniProtKB-KW"/>
</dbReference>
<evidence type="ECO:0000256" key="2">
    <source>
        <dbReference type="ARBA" id="ARBA00023604"/>
    </source>
</evidence>
<gene>
    <name evidence="3" type="ORF">M409DRAFT_52933</name>
</gene>
<dbReference type="Proteomes" id="UP000799537">
    <property type="component" value="Unassembled WGS sequence"/>
</dbReference>
<sequence length="326" mass="36483">MGDAGDSDVVHHGVIRYIVSAKDPPPEKRSLFGLAANSSWTDHELAVRDFRKAEELVKGPEGLDVQGFTYIDHESALSKSDTCLPEVCDLVCKVTGASKAIVLNCAFRRKPVDLQKDPNWIPMKGDDIDTMLAALPRDKCLVMGKEVESSLEPLRTAHLDYTLKGLRSNIRYVRKDVEEMGRAAVEAEEAVKAGRDVRVPRYAAYSIWRPVKPVKRDGLAVMDWRSLEKDGLDPFEYRVPSNVTESGEFLLEAYNVMPPKNPQKHRWYCMPEQKPNEVLFIKLADTESEKSPGVAGGCGHCAPLIKEQETEEARSSIECRVIAVWD</sequence>